<dbReference type="GO" id="GO:0032259">
    <property type="term" value="P:methylation"/>
    <property type="evidence" value="ECO:0007669"/>
    <property type="project" value="UniProtKB-KW"/>
</dbReference>
<proteinExistence type="predicted"/>
<dbReference type="AlphaFoldDB" id="A0A4D9ERD7"/>
<organism evidence="2 3">
    <name type="scientific">Platysternon megacephalum</name>
    <name type="common">big-headed turtle</name>
    <dbReference type="NCBI Taxonomy" id="55544"/>
    <lineage>
        <taxon>Eukaryota</taxon>
        <taxon>Metazoa</taxon>
        <taxon>Chordata</taxon>
        <taxon>Craniata</taxon>
        <taxon>Vertebrata</taxon>
        <taxon>Euteleostomi</taxon>
        <taxon>Archelosauria</taxon>
        <taxon>Testudinata</taxon>
        <taxon>Testudines</taxon>
        <taxon>Cryptodira</taxon>
        <taxon>Durocryptodira</taxon>
        <taxon>Testudinoidea</taxon>
        <taxon>Platysternidae</taxon>
        <taxon>Platysternon</taxon>
    </lineage>
</organism>
<evidence type="ECO:0000313" key="3">
    <source>
        <dbReference type="Proteomes" id="UP000297703"/>
    </source>
</evidence>
<dbReference type="GO" id="GO:0008168">
    <property type="term" value="F:methyltransferase activity"/>
    <property type="evidence" value="ECO:0007669"/>
    <property type="project" value="UniProtKB-KW"/>
</dbReference>
<reference evidence="2 3" key="2">
    <citation type="submission" date="2019-04" db="EMBL/GenBank/DDBJ databases">
        <title>The genome sequence of big-headed turtle.</title>
        <authorList>
            <person name="Gong S."/>
        </authorList>
    </citation>
    <scope>NUCLEOTIDE SEQUENCE [LARGE SCALE GENOMIC DNA]</scope>
    <source>
        <strain evidence="2">DO16091913</strain>
        <tissue evidence="2">Muscle</tissue>
    </source>
</reference>
<feature type="transmembrane region" description="Helical" evidence="1">
    <location>
        <begin position="6"/>
        <end position="27"/>
    </location>
</feature>
<sequence length="114" mass="13036">MVRTHWHIDILYIYIYVCVYVSTGIYLQSVQTSWVSLASAQGYLMTFREHVDIKYLSLNAQSVSLLALMPFPSTLYVTCFISERYQTLGSSNSVKKIQSKVTPNGFLWGRGIKI</sequence>
<name>A0A4D9ERD7_9SAUR</name>
<keyword evidence="1" id="KW-0472">Membrane</keyword>
<evidence type="ECO:0000313" key="2">
    <source>
        <dbReference type="EMBL" id="TFK13129.1"/>
    </source>
</evidence>
<comment type="caution">
    <text evidence="2">The sequence shown here is derived from an EMBL/GenBank/DDBJ whole genome shotgun (WGS) entry which is preliminary data.</text>
</comment>
<keyword evidence="1" id="KW-1133">Transmembrane helix</keyword>
<keyword evidence="1" id="KW-0812">Transmembrane</keyword>
<keyword evidence="2" id="KW-0489">Methyltransferase</keyword>
<keyword evidence="3" id="KW-1185">Reference proteome</keyword>
<protein>
    <submittedName>
        <fullName evidence="2">Putative histone-lysine N-methyltransferase PRDM6</fullName>
    </submittedName>
</protein>
<reference evidence="2 3" key="1">
    <citation type="submission" date="2019-04" db="EMBL/GenBank/DDBJ databases">
        <title>Draft genome of the big-headed turtle Platysternon megacephalum.</title>
        <authorList>
            <person name="Gong S."/>
        </authorList>
    </citation>
    <scope>NUCLEOTIDE SEQUENCE [LARGE SCALE GENOMIC DNA]</scope>
    <source>
        <strain evidence="2">DO16091913</strain>
        <tissue evidence="2">Muscle</tissue>
    </source>
</reference>
<accession>A0A4D9ERD7</accession>
<dbReference type="EMBL" id="QXTE01000017">
    <property type="protein sequence ID" value="TFK13129.1"/>
    <property type="molecule type" value="Genomic_DNA"/>
</dbReference>
<keyword evidence="2" id="KW-0808">Transferase</keyword>
<gene>
    <name evidence="2" type="ORF">DR999_PMT03554</name>
</gene>
<dbReference type="Proteomes" id="UP000297703">
    <property type="component" value="Unassembled WGS sequence"/>
</dbReference>
<evidence type="ECO:0000256" key="1">
    <source>
        <dbReference type="SAM" id="Phobius"/>
    </source>
</evidence>